<evidence type="ECO:0000256" key="1">
    <source>
        <dbReference type="SAM" id="MobiDB-lite"/>
    </source>
</evidence>
<feature type="region of interest" description="Disordered" evidence="1">
    <location>
        <begin position="588"/>
        <end position="617"/>
    </location>
</feature>
<dbReference type="EMBL" id="KV878337">
    <property type="protein sequence ID" value="OJJ50119.1"/>
    <property type="molecule type" value="Genomic_DNA"/>
</dbReference>
<feature type="region of interest" description="Disordered" evidence="1">
    <location>
        <begin position="630"/>
        <end position="707"/>
    </location>
</feature>
<feature type="region of interest" description="Disordered" evidence="1">
    <location>
        <begin position="453"/>
        <end position="519"/>
    </location>
</feature>
<dbReference type="GeneID" id="34608567"/>
<name>A0A1L9SSG6_9EURO</name>
<keyword evidence="3" id="KW-1185">Reference proteome</keyword>
<protein>
    <recommendedName>
        <fullName evidence="4">Phosphoglycerate mutase family protein</fullName>
    </recommendedName>
</protein>
<dbReference type="InterPro" id="IPR029033">
    <property type="entry name" value="His_PPase_superfam"/>
</dbReference>
<dbReference type="SMART" id="SM00855">
    <property type="entry name" value="PGAM"/>
    <property type="match status" value="1"/>
</dbReference>
<feature type="region of interest" description="Disordered" evidence="1">
    <location>
        <begin position="267"/>
        <end position="307"/>
    </location>
</feature>
<sequence>MEKPPAVVIIARHGARLDAVDKQWHLTSATPYDPPLTYGGWNQSRALGARIISLLRAREASNPNTPSHDVGKKDAGREALLVPTNRPPRKHKVIIHTSPYLRCLQTAIAVSAGISQHYGAPETAPQMLRSSSLPVNASVAGAPPVTQGIPEDGPLDVGGSSPLSPDNLSPVTAPGGARPTPSGHRCLLRVDAFLGEWLSPDYFDQITPPPNSERMVAAAKEELLRHEGEMARPTEGPDRPLPGYFPGGWGSRASPMPTVFDEEALEVEPISSSTAATTTTTSLGSKGQRTRAGSHDTHLSPVNNPRAKGFLSKINTELNVITDGAYVPPTPTYAVSSSHPIPAGYVTHARESCVDIDYRWDSMREPQNWGDGGQHGEEWSTMHMRLRSGLQNMIDWYSRTDDAKSSQDEEDDSTDTVLIIITHGAGCNALIGALTGHPVLLDIGMASLTMAVRRDSSEPSGSDTLSDHHHRQHPHQEHHVHLNNHNNHNHHHHHHLNNNNNNNNNDHQQHRPLRHQRKGSIHLSISHDYDLKLVASSDHLRAGGNPAQLPSMAASQSSGSYSSSPISSYRHRLAARSTLSQDHFMIGPSIPHAPSGRSWSLAMRPSTAPRGASGLWGSISASSETVIDPADDIVPNFGDRPKSSGNLAEPDHGVDPVDSDPVDDSSWGQQLPHRTLSQRGLWGSAPTLQERDGSMKRRWTVTERRPL</sequence>
<dbReference type="STRING" id="1073090.A0A1L9SSG6"/>
<reference evidence="3" key="1">
    <citation type="journal article" date="2017" name="Genome Biol.">
        <title>Comparative genomics reveals high biological diversity and specific adaptations in the industrially and medically important fungal genus Aspergillus.</title>
        <authorList>
            <person name="de Vries R.P."/>
            <person name="Riley R."/>
            <person name="Wiebenga A."/>
            <person name="Aguilar-Osorio G."/>
            <person name="Amillis S."/>
            <person name="Uchima C.A."/>
            <person name="Anderluh G."/>
            <person name="Asadollahi M."/>
            <person name="Askin M."/>
            <person name="Barry K."/>
            <person name="Battaglia E."/>
            <person name="Bayram O."/>
            <person name="Benocci T."/>
            <person name="Braus-Stromeyer S.A."/>
            <person name="Caldana C."/>
            <person name="Canovas D."/>
            <person name="Cerqueira G.C."/>
            <person name="Chen F."/>
            <person name="Chen W."/>
            <person name="Choi C."/>
            <person name="Clum A."/>
            <person name="Dos Santos R.A."/>
            <person name="Damasio A.R."/>
            <person name="Diallinas G."/>
            <person name="Emri T."/>
            <person name="Fekete E."/>
            <person name="Flipphi M."/>
            <person name="Freyberg S."/>
            <person name="Gallo A."/>
            <person name="Gournas C."/>
            <person name="Habgood R."/>
            <person name="Hainaut M."/>
            <person name="Harispe M.L."/>
            <person name="Henrissat B."/>
            <person name="Hilden K.S."/>
            <person name="Hope R."/>
            <person name="Hossain A."/>
            <person name="Karabika E."/>
            <person name="Karaffa L."/>
            <person name="Karanyi Z."/>
            <person name="Krasevec N."/>
            <person name="Kuo A."/>
            <person name="Kusch H."/>
            <person name="LaButti K."/>
            <person name="Lagendijk E.L."/>
            <person name="Lapidus A."/>
            <person name="Levasseur A."/>
            <person name="Lindquist E."/>
            <person name="Lipzen A."/>
            <person name="Logrieco A.F."/>
            <person name="MacCabe A."/>
            <person name="Maekelae M.R."/>
            <person name="Malavazi I."/>
            <person name="Melin P."/>
            <person name="Meyer V."/>
            <person name="Mielnichuk N."/>
            <person name="Miskei M."/>
            <person name="Molnar A.P."/>
            <person name="Mule G."/>
            <person name="Ngan C.Y."/>
            <person name="Orejas M."/>
            <person name="Orosz E."/>
            <person name="Ouedraogo J.P."/>
            <person name="Overkamp K.M."/>
            <person name="Park H.-S."/>
            <person name="Perrone G."/>
            <person name="Piumi F."/>
            <person name="Punt P.J."/>
            <person name="Ram A.F."/>
            <person name="Ramon A."/>
            <person name="Rauscher S."/>
            <person name="Record E."/>
            <person name="Riano-Pachon D.M."/>
            <person name="Robert V."/>
            <person name="Roehrig J."/>
            <person name="Ruller R."/>
            <person name="Salamov A."/>
            <person name="Salih N.S."/>
            <person name="Samson R.A."/>
            <person name="Sandor E."/>
            <person name="Sanguinetti M."/>
            <person name="Schuetze T."/>
            <person name="Sepcic K."/>
            <person name="Shelest E."/>
            <person name="Sherlock G."/>
            <person name="Sophianopoulou V."/>
            <person name="Squina F.M."/>
            <person name="Sun H."/>
            <person name="Susca A."/>
            <person name="Todd R.B."/>
            <person name="Tsang A."/>
            <person name="Unkles S.E."/>
            <person name="van de Wiele N."/>
            <person name="van Rossen-Uffink D."/>
            <person name="Oliveira J.V."/>
            <person name="Vesth T.C."/>
            <person name="Visser J."/>
            <person name="Yu J.-H."/>
            <person name="Zhou M."/>
            <person name="Andersen M.R."/>
            <person name="Archer D.B."/>
            <person name="Baker S.E."/>
            <person name="Benoit I."/>
            <person name="Brakhage A.A."/>
            <person name="Braus G.H."/>
            <person name="Fischer R."/>
            <person name="Frisvad J.C."/>
            <person name="Goldman G.H."/>
            <person name="Houbraken J."/>
            <person name="Oakley B."/>
            <person name="Pocsi I."/>
            <person name="Scazzocchio C."/>
            <person name="Seiboth B."/>
            <person name="vanKuyk P.A."/>
            <person name="Wortman J."/>
            <person name="Dyer P.S."/>
            <person name="Grigoriev I.V."/>
        </authorList>
    </citation>
    <scope>NUCLEOTIDE SEQUENCE [LARGE SCALE GENOMIC DNA]</scope>
    <source>
        <strain evidence="3">CBS 506.65</strain>
    </source>
</reference>
<gene>
    <name evidence="2" type="ORF">ASPZODRAFT_128730</name>
</gene>
<dbReference type="RefSeq" id="XP_022584629.1">
    <property type="nucleotide sequence ID" value="XM_022722102.1"/>
</dbReference>
<dbReference type="Gene3D" id="3.40.50.1240">
    <property type="entry name" value="Phosphoglycerate mutase-like"/>
    <property type="match status" value="2"/>
</dbReference>
<feature type="compositionally biased region" description="Polar residues" evidence="1">
    <location>
        <begin position="161"/>
        <end position="170"/>
    </location>
</feature>
<dbReference type="PANTHER" id="PTHR16469:SF27">
    <property type="entry name" value="UBIQUITIN-ASSOCIATED AND SH3 DOMAIN-CONTAINING BA-RELATED"/>
    <property type="match status" value="1"/>
</dbReference>
<dbReference type="PANTHER" id="PTHR16469">
    <property type="entry name" value="UBIQUITIN-ASSOCIATED AND SH3 DOMAIN-CONTAINING BA-RELATED"/>
    <property type="match status" value="1"/>
</dbReference>
<dbReference type="AlphaFoldDB" id="A0A1L9SSG6"/>
<organism evidence="2 3">
    <name type="scientific">Penicilliopsis zonata CBS 506.65</name>
    <dbReference type="NCBI Taxonomy" id="1073090"/>
    <lineage>
        <taxon>Eukaryota</taxon>
        <taxon>Fungi</taxon>
        <taxon>Dikarya</taxon>
        <taxon>Ascomycota</taxon>
        <taxon>Pezizomycotina</taxon>
        <taxon>Eurotiomycetes</taxon>
        <taxon>Eurotiomycetidae</taxon>
        <taxon>Eurotiales</taxon>
        <taxon>Aspergillaceae</taxon>
        <taxon>Penicilliopsis</taxon>
    </lineage>
</organism>
<dbReference type="InterPro" id="IPR051710">
    <property type="entry name" value="Phosphatase_SH3-domain"/>
</dbReference>
<evidence type="ECO:0008006" key="4">
    <source>
        <dbReference type="Google" id="ProtNLM"/>
    </source>
</evidence>
<dbReference type="OrthoDB" id="3898179at2759"/>
<feature type="compositionally biased region" description="Low complexity" evidence="1">
    <location>
        <begin position="271"/>
        <end position="282"/>
    </location>
</feature>
<accession>A0A1L9SSG6</accession>
<feature type="compositionally biased region" description="Basic residues" evidence="1">
    <location>
        <begin position="481"/>
        <end position="496"/>
    </location>
</feature>
<feature type="compositionally biased region" description="Low complexity" evidence="1">
    <location>
        <begin position="551"/>
        <end position="566"/>
    </location>
</feature>
<feature type="region of interest" description="Disordered" evidence="1">
    <location>
        <begin position="542"/>
        <end position="566"/>
    </location>
</feature>
<feature type="compositionally biased region" description="Basic residues" evidence="1">
    <location>
        <begin position="510"/>
        <end position="519"/>
    </location>
</feature>
<feature type="compositionally biased region" description="Basic and acidic residues" evidence="1">
    <location>
        <begin position="689"/>
        <end position="707"/>
    </location>
</feature>
<proteinExistence type="predicted"/>
<dbReference type="VEuPathDB" id="FungiDB:ASPZODRAFT_128730"/>
<dbReference type="Proteomes" id="UP000184188">
    <property type="component" value="Unassembled WGS sequence"/>
</dbReference>
<feature type="compositionally biased region" description="Low complexity" evidence="1">
    <location>
        <begin position="497"/>
        <end position="506"/>
    </location>
</feature>
<evidence type="ECO:0000313" key="3">
    <source>
        <dbReference type="Proteomes" id="UP000184188"/>
    </source>
</evidence>
<dbReference type="InterPro" id="IPR013078">
    <property type="entry name" value="His_Pase_superF_clade-1"/>
</dbReference>
<evidence type="ECO:0000313" key="2">
    <source>
        <dbReference type="EMBL" id="OJJ50119.1"/>
    </source>
</evidence>
<feature type="region of interest" description="Disordered" evidence="1">
    <location>
        <begin position="138"/>
        <end position="182"/>
    </location>
</feature>
<dbReference type="SUPFAM" id="SSF53254">
    <property type="entry name" value="Phosphoglycerate mutase-like"/>
    <property type="match status" value="1"/>
</dbReference>